<feature type="region of interest" description="Disordered" evidence="1">
    <location>
        <begin position="161"/>
        <end position="216"/>
    </location>
</feature>
<protein>
    <submittedName>
        <fullName evidence="2">Sperm-tail PG-rich repeat containing 2</fullName>
    </submittedName>
</protein>
<dbReference type="InterPro" id="IPR010736">
    <property type="entry name" value="SHIPPO-rpt"/>
</dbReference>
<sequence>MGSHIKTYAEMKNSYYWVQESEKPKFCKGRPNKCMGDGSSSSVVIKDLNLKRFYKKHYKFPGCKGCAKYQGPTWSMYRATRFRSIQKEGPGPAAYDVNGPGISSYAKWLEKIRFYKNATARVNRFTEIIECEELCKDGPSPADTAVSPDIWKKKSFNVKGTFGNPPAKKTQNSPPAVQSFFKECPKPEREIRRRKRPPFNSTSSYKERANDYPGPGDYNPPQGTIGFKLCKKLPSVHAKFVAPFGATAIQRPLMVDKEIPDPAAYDLFEKPKLIPYGVDVSTFTSRETAVKRVTANENSKMYHTAKAYDSLTKRRDHCKNSKPFNSTGPRLAPLSISDPKAPAPSSYNVDDAAVRTKSSWAVDMSLMSDKRSDKINDTPGPGSYDVHPLYGDALVKAHCSHNITLGPCSDYYPIRPCYGPPLPKTILKTFVKGAK</sequence>
<evidence type="ECO:0000313" key="3">
    <source>
        <dbReference type="Proteomes" id="UP001307889"/>
    </source>
</evidence>
<keyword evidence="3" id="KW-1185">Reference proteome</keyword>
<gene>
    <name evidence="2" type="ORF">NTJ_12528</name>
</gene>
<accession>A0ABN7B5M2</accession>
<name>A0ABN7B5M2_9HEMI</name>
<reference evidence="2 3" key="1">
    <citation type="submission" date="2023-09" db="EMBL/GenBank/DDBJ databases">
        <title>Nesidiocoris tenuis whole genome shotgun sequence.</title>
        <authorList>
            <person name="Shibata T."/>
            <person name="Shimoda M."/>
            <person name="Kobayashi T."/>
            <person name="Uehara T."/>
        </authorList>
    </citation>
    <scope>NUCLEOTIDE SEQUENCE [LARGE SCALE GENOMIC DNA]</scope>
    <source>
        <strain evidence="2 3">Japan</strain>
    </source>
</reference>
<dbReference type="Proteomes" id="UP001307889">
    <property type="component" value="Chromosome 10"/>
</dbReference>
<dbReference type="EMBL" id="AP028918">
    <property type="protein sequence ID" value="BES99710.1"/>
    <property type="molecule type" value="Genomic_DNA"/>
</dbReference>
<proteinExistence type="predicted"/>
<dbReference type="PANTHER" id="PTHR21580">
    <property type="entry name" value="SHIPPO-1-RELATED"/>
    <property type="match status" value="1"/>
</dbReference>
<evidence type="ECO:0000313" key="2">
    <source>
        <dbReference type="EMBL" id="BES99710.1"/>
    </source>
</evidence>
<feature type="region of interest" description="Disordered" evidence="1">
    <location>
        <begin position="316"/>
        <end position="348"/>
    </location>
</feature>
<dbReference type="Pfam" id="PF07004">
    <property type="entry name" value="SHIPPO-rpt"/>
    <property type="match status" value="2"/>
</dbReference>
<organism evidence="2 3">
    <name type="scientific">Nesidiocoris tenuis</name>
    <dbReference type="NCBI Taxonomy" id="355587"/>
    <lineage>
        <taxon>Eukaryota</taxon>
        <taxon>Metazoa</taxon>
        <taxon>Ecdysozoa</taxon>
        <taxon>Arthropoda</taxon>
        <taxon>Hexapoda</taxon>
        <taxon>Insecta</taxon>
        <taxon>Pterygota</taxon>
        <taxon>Neoptera</taxon>
        <taxon>Paraneoptera</taxon>
        <taxon>Hemiptera</taxon>
        <taxon>Heteroptera</taxon>
        <taxon>Panheteroptera</taxon>
        <taxon>Cimicomorpha</taxon>
        <taxon>Miridae</taxon>
        <taxon>Dicyphina</taxon>
        <taxon>Nesidiocoris</taxon>
    </lineage>
</organism>
<evidence type="ECO:0000256" key="1">
    <source>
        <dbReference type="SAM" id="MobiDB-lite"/>
    </source>
</evidence>
<dbReference type="InterPro" id="IPR051291">
    <property type="entry name" value="CIMAP"/>
</dbReference>